<dbReference type="Gramene" id="PRQ57918">
    <property type="protein sequence ID" value="PRQ57918"/>
    <property type="gene ID" value="RchiOBHm_Chr1g0353551"/>
</dbReference>
<evidence type="ECO:0000313" key="3">
    <source>
        <dbReference type="Proteomes" id="UP000238479"/>
    </source>
</evidence>
<keyword evidence="1" id="KW-1133">Transmembrane helix</keyword>
<dbReference type="EMBL" id="PDCK01000039">
    <property type="protein sequence ID" value="PRQ57918.1"/>
    <property type="molecule type" value="Genomic_DNA"/>
</dbReference>
<reference evidence="2 3" key="1">
    <citation type="journal article" date="2018" name="Nat. Genet.">
        <title>The Rosa genome provides new insights in the design of modern roses.</title>
        <authorList>
            <person name="Bendahmane M."/>
        </authorList>
    </citation>
    <scope>NUCLEOTIDE SEQUENCE [LARGE SCALE GENOMIC DNA]</scope>
    <source>
        <strain evidence="3">cv. Old Blush</strain>
    </source>
</reference>
<dbReference type="AlphaFoldDB" id="A0A2P6SGV2"/>
<protein>
    <submittedName>
        <fullName evidence="2">Uncharacterized protein</fullName>
    </submittedName>
</protein>
<keyword evidence="1" id="KW-0472">Membrane</keyword>
<dbReference type="Proteomes" id="UP000238479">
    <property type="component" value="Chromosome 1"/>
</dbReference>
<sequence>MNIGVHFWSLIYLCFPWSGWDIIWIKWLCCIFITLIFNNHIVQDNARHHDVLKVLLTPPTSWSSYDCPTSLENTKCSLHVFSVCFLHPCEMLCLRRPRVSDCLYK</sequence>
<comment type="caution">
    <text evidence="2">The sequence shown here is derived from an EMBL/GenBank/DDBJ whole genome shotgun (WGS) entry which is preliminary data.</text>
</comment>
<proteinExistence type="predicted"/>
<evidence type="ECO:0000256" key="1">
    <source>
        <dbReference type="SAM" id="Phobius"/>
    </source>
</evidence>
<keyword evidence="3" id="KW-1185">Reference proteome</keyword>
<feature type="transmembrane region" description="Helical" evidence="1">
    <location>
        <begin position="17"/>
        <end position="37"/>
    </location>
</feature>
<accession>A0A2P6SGV2</accession>
<gene>
    <name evidence="2" type="ORF">RchiOBHm_Chr1g0353551</name>
</gene>
<organism evidence="2 3">
    <name type="scientific">Rosa chinensis</name>
    <name type="common">China rose</name>
    <dbReference type="NCBI Taxonomy" id="74649"/>
    <lineage>
        <taxon>Eukaryota</taxon>
        <taxon>Viridiplantae</taxon>
        <taxon>Streptophyta</taxon>
        <taxon>Embryophyta</taxon>
        <taxon>Tracheophyta</taxon>
        <taxon>Spermatophyta</taxon>
        <taxon>Magnoliopsida</taxon>
        <taxon>eudicotyledons</taxon>
        <taxon>Gunneridae</taxon>
        <taxon>Pentapetalae</taxon>
        <taxon>rosids</taxon>
        <taxon>fabids</taxon>
        <taxon>Rosales</taxon>
        <taxon>Rosaceae</taxon>
        <taxon>Rosoideae</taxon>
        <taxon>Rosoideae incertae sedis</taxon>
        <taxon>Rosa</taxon>
    </lineage>
</organism>
<name>A0A2P6SGV2_ROSCH</name>
<keyword evidence="1" id="KW-0812">Transmembrane</keyword>
<evidence type="ECO:0000313" key="2">
    <source>
        <dbReference type="EMBL" id="PRQ57918.1"/>
    </source>
</evidence>